<feature type="compositionally biased region" description="Acidic residues" evidence="6">
    <location>
        <begin position="140"/>
        <end position="154"/>
    </location>
</feature>
<dbReference type="PANTHER" id="PTHR21399">
    <property type="entry name" value="CHLORIDE CONDUCTANCE REGULATORY PROTEIN ICLN"/>
    <property type="match status" value="1"/>
</dbReference>
<organism evidence="7 8">
    <name type="scientific">Cardiosporidium cionae</name>
    <dbReference type="NCBI Taxonomy" id="476202"/>
    <lineage>
        <taxon>Eukaryota</taxon>
        <taxon>Sar</taxon>
        <taxon>Alveolata</taxon>
        <taxon>Apicomplexa</taxon>
        <taxon>Aconoidasida</taxon>
        <taxon>Nephromycida</taxon>
        <taxon>Cardiosporidium</taxon>
    </lineage>
</organism>
<sequence length="179" mass="20437">MPIQQFSSRSPSGEPQLEEEFEETIALSEPQTVLQLFSKDEGTGTLYLTSRRVIWLSSQDLDKGYAMDYPFIVLHAISRDPATFEHPCIYCQLREGINGEINEDFEEEEVPIPEMRFIPVDSSKLQRIFDVFSELAADNPDPDFECSEDDEDLDNSVYWEPQPAMDGEMNDADEAAKLN</sequence>
<keyword evidence="8" id="KW-1185">Reference proteome</keyword>
<dbReference type="InterPro" id="IPR039924">
    <property type="entry name" value="ICln/Lot5/Saf5"/>
</dbReference>
<keyword evidence="4" id="KW-0963">Cytoplasm</keyword>
<evidence type="ECO:0000256" key="5">
    <source>
        <dbReference type="ARBA" id="ARBA00023242"/>
    </source>
</evidence>
<comment type="similarity">
    <text evidence="3">Belongs to the pICln (TC 1.A.47) family.</text>
</comment>
<comment type="subcellular location">
    <subcellularLocation>
        <location evidence="2">Cytoplasm</location>
    </subcellularLocation>
    <subcellularLocation>
        <location evidence="1">Nucleus</location>
    </subcellularLocation>
</comment>
<dbReference type="EMBL" id="JADAQX010000254">
    <property type="protein sequence ID" value="KAF8821005.1"/>
    <property type="molecule type" value="Genomic_DNA"/>
</dbReference>
<evidence type="ECO:0000256" key="4">
    <source>
        <dbReference type="ARBA" id="ARBA00022490"/>
    </source>
</evidence>
<accession>A0ABQ7JBG9</accession>
<gene>
    <name evidence="7" type="ORF">IE077_002571</name>
</gene>
<dbReference type="Gene3D" id="2.30.29.30">
    <property type="entry name" value="Pleckstrin-homology domain (PH domain)/Phosphotyrosine-binding domain (PTB)"/>
    <property type="match status" value="1"/>
</dbReference>
<evidence type="ECO:0000256" key="3">
    <source>
        <dbReference type="ARBA" id="ARBA00007054"/>
    </source>
</evidence>
<keyword evidence="5" id="KW-0539">Nucleus</keyword>
<comment type="caution">
    <text evidence="7">The sequence shown here is derived from an EMBL/GenBank/DDBJ whole genome shotgun (WGS) entry which is preliminary data.</text>
</comment>
<dbReference type="InterPro" id="IPR003521">
    <property type="entry name" value="ICln"/>
</dbReference>
<evidence type="ECO:0000256" key="2">
    <source>
        <dbReference type="ARBA" id="ARBA00004496"/>
    </source>
</evidence>
<dbReference type="Proteomes" id="UP000823046">
    <property type="component" value="Unassembled WGS sequence"/>
</dbReference>
<name>A0ABQ7JBG9_9APIC</name>
<dbReference type="InterPro" id="IPR011993">
    <property type="entry name" value="PH-like_dom_sf"/>
</dbReference>
<evidence type="ECO:0000313" key="8">
    <source>
        <dbReference type="Proteomes" id="UP000823046"/>
    </source>
</evidence>
<dbReference type="PANTHER" id="PTHR21399:SF0">
    <property type="entry name" value="METHYLOSOME SUBUNIT PICLN"/>
    <property type="match status" value="1"/>
</dbReference>
<dbReference type="Pfam" id="PF03517">
    <property type="entry name" value="Voldacs"/>
    <property type="match status" value="1"/>
</dbReference>
<evidence type="ECO:0000256" key="6">
    <source>
        <dbReference type="SAM" id="MobiDB-lite"/>
    </source>
</evidence>
<feature type="region of interest" description="Disordered" evidence="6">
    <location>
        <begin position="139"/>
        <end position="179"/>
    </location>
</feature>
<dbReference type="PRINTS" id="PR01348">
    <property type="entry name" value="ICLNCHANNEL"/>
</dbReference>
<reference evidence="7 8" key="1">
    <citation type="journal article" date="2020" name="bioRxiv">
        <title>Metabolic contributions of an alphaproteobacterial endosymbiont in the apicomplexan Cardiosporidium cionae.</title>
        <authorList>
            <person name="Hunter E.S."/>
            <person name="Paight C.J."/>
            <person name="Lane C.E."/>
        </authorList>
    </citation>
    <scope>NUCLEOTIDE SEQUENCE [LARGE SCALE GENOMIC DNA]</scope>
    <source>
        <strain evidence="7">ESH_2018</strain>
    </source>
</reference>
<dbReference type="SUPFAM" id="SSF50729">
    <property type="entry name" value="PH domain-like"/>
    <property type="match status" value="1"/>
</dbReference>
<evidence type="ECO:0000256" key="1">
    <source>
        <dbReference type="ARBA" id="ARBA00004123"/>
    </source>
</evidence>
<proteinExistence type="inferred from homology"/>
<protein>
    <submittedName>
        <fullName evidence="7">Nucleotide-sensitive chloride conductance regulator (ICln) protein</fullName>
    </submittedName>
</protein>
<evidence type="ECO:0000313" key="7">
    <source>
        <dbReference type="EMBL" id="KAF8821005.1"/>
    </source>
</evidence>